<dbReference type="Proteomes" id="UP000434052">
    <property type="component" value="Unassembled WGS sequence"/>
</dbReference>
<evidence type="ECO:0000259" key="3">
    <source>
        <dbReference type="Pfam" id="PF00448"/>
    </source>
</evidence>
<dbReference type="InterPro" id="IPR027417">
    <property type="entry name" value="P-loop_NTPase"/>
</dbReference>
<gene>
    <name evidence="4" type="ORF">DQK91_23445</name>
</gene>
<dbReference type="GO" id="GO:0003924">
    <property type="term" value="F:GTPase activity"/>
    <property type="evidence" value="ECO:0007669"/>
    <property type="project" value="InterPro"/>
</dbReference>
<comment type="caution">
    <text evidence="4">The sequence shown here is derived from an EMBL/GenBank/DDBJ whole genome shotgun (WGS) entry which is preliminary data.</text>
</comment>
<dbReference type="PANTHER" id="PTHR11564:SF5">
    <property type="entry name" value="SIGNAL RECOGNITION PARTICLE SUBUNIT SRP54"/>
    <property type="match status" value="1"/>
</dbReference>
<dbReference type="AlphaFoldDB" id="A0A6P1Z8Q9"/>
<dbReference type="PANTHER" id="PTHR11564">
    <property type="entry name" value="SIGNAL RECOGNITION PARTICLE 54K PROTEIN SRP54"/>
    <property type="match status" value="1"/>
</dbReference>
<feature type="domain" description="SRP54-type proteins GTP-binding" evidence="3">
    <location>
        <begin position="2"/>
        <end position="75"/>
    </location>
</feature>
<dbReference type="EMBL" id="QMIF01000337">
    <property type="protein sequence ID" value="TVM24014.1"/>
    <property type="molecule type" value="Genomic_DNA"/>
</dbReference>
<keyword evidence="2" id="KW-0342">GTP-binding</keyword>
<dbReference type="InterPro" id="IPR000897">
    <property type="entry name" value="SRP54_GTPase_dom"/>
</dbReference>
<dbReference type="SUPFAM" id="SSF52540">
    <property type="entry name" value="P-loop containing nucleoside triphosphate hydrolases"/>
    <property type="match status" value="1"/>
</dbReference>
<dbReference type="Pfam" id="PF00448">
    <property type="entry name" value="SRP54"/>
    <property type="match status" value="1"/>
</dbReference>
<keyword evidence="1" id="KW-0547">Nucleotide-binding</keyword>
<sequence>MPVFASFADMNPVDIAMNAVAQGEADVQEVVILDTGGRVHIEENLMEEFATFQAAVSSHEILFVADACTGQDAVRV</sequence>
<dbReference type="GO" id="GO:0048500">
    <property type="term" value="C:signal recognition particle"/>
    <property type="evidence" value="ECO:0007669"/>
    <property type="project" value="InterPro"/>
</dbReference>
<reference evidence="4 5" key="1">
    <citation type="submission" date="2018-06" db="EMBL/GenBank/DDBJ databases">
        <title>Complete genome of Desulfovibrio marinus P48SEP.</title>
        <authorList>
            <person name="Crispim J.S."/>
            <person name="Vidigal P.M.P."/>
            <person name="Silva L.C.F."/>
            <person name="Araujo L.C."/>
            <person name="Laguardia C.N."/>
            <person name="Dias R.S."/>
            <person name="Sousa M.P."/>
            <person name="Paula S.O."/>
            <person name="Silva C."/>
        </authorList>
    </citation>
    <scope>NUCLEOTIDE SEQUENCE [LARGE SCALE GENOMIC DNA]</scope>
    <source>
        <strain evidence="4 5">P48SEP</strain>
    </source>
</reference>
<name>A0A6P1Z8Q9_9BACT</name>
<evidence type="ECO:0000313" key="5">
    <source>
        <dbReference type="Proteomes" id="UP000434052"/>
    </source>
</evidence>
<accession>A0A6P1Z8Q9</accession>
<dbReference type="GO" id="GO:0006614">
    <property type="term" value="P:SRP-dependent cotranslational protein targeting to membrane"/>
    <property type="evidence" value="ECO:0007669"/>
    <property type="project" value="InterPro"/>
</dbReference>
<dbReference type="GO" id="GO:0005525">
    <property type="term" value="F:GTP binding"/>
    <property type="evidence" value="ECO:0007669"/>
    <property type="project" value="UniProtKB-KW"/>
</dbReference>
<evidence type="ECO:0000256" key="2">
    <source>
        <dbReference type="ARBA" id="ARBA00023134"/>
    </source>
</evidence>
<dbReference type="InterPro" id="IPR022941">
    <property type="entry name" value="SRP54"/>
</dbReference>
<organism evidence="4 5">
    <name type="scientific">Oceanidesulfovibrio marinus</name>
    <dbReference type="NCBI Taxonomy" id="370038"/>
    <lineage>
        <taxon>Bacteria</taxon>
        <taxon>Pseudomonadati</taxon>
        <taxon>Thermodesulfobacteriota</taxon>
        <taxon>Desulfovibrionia</taxon>
        <taxon>Desulfovibrionales</taxon>
        <taxon>Desulfovibrionaceae</taxon>
        <taxon>Oceanidesulfovibrio</taxon>
    </lineage>
</organism>
<feature type="non-terminal residue" evidence="4">
    <location>
        <position position="76"/>
    </location>
</feature>
<dbReference type="Gene3D" id="3.40.50.300">
    <property type="entry name" value="P-loop containing nucleotide triphosphate hydrolases"/>
    <property type="match status" value="1"/>
</dbReference>
<evidence type="ECO:0000313" key="4">
    <source>
        <dbReference type="EMBL" id="TVM24014.1"/>
    </source>
</evidence>
<evidence type="ECO:0000256" key="1">
    <source>
        <dbReference type="ARBA" id="ARBA00022741"/>
    </source>
</evidence>
<protein>
    <submittedName>
        <fullName evidence="4">Signal recognition particle protein</fullName>
    </submittedName>
</protein>
<proteinExistence type="predicted"/>